<comment type="caution">
    <text evidence="1">The sequence shown here is derived from an EMBL/GenBank/DDBJ whole genome shotgun (WGS) entry which is preliminary data.</text>
</comment>
<reference evidence="2" key="1">
    <citation type="journal article" date="2019" name="Int. J. Syst. Evol. Microbiol.">
        <title>The Global Catalogue of Microorganisms (GCM) 10K type strain sequencing project: providing services to taxonomists for standard genome sequencing and annotation.</title>
        <authorList>
            <consortium name="The Broad Institute Genomics Platform"/>
            <consortium name="The Broad Institute Genome Sequencing Center for Infectious Disease"/>
            <person name="Wu L."/>
            <person name="Ma J."/>
        </authorList>
    </citation>
    <scope>NUCLEOTIDE SEQUENCE [LARGE SCALE GENOMIC DNA]</scope>
    <source>
        <strain evidence="2">JCM 17214</strain>
    </source>
</reference>
<dbReference type="Proteomes" id="UP001499909">
    <property type="component" value="Unassembled WGS sequence"/>
</dbReference>
<accession>A0ABP7N0Q1</accession>
<evidence type="ECO:0008006" key="3">
    <source>
        <dbReference type="Google" id="ProtNLM"/>
    </source>
</evidence>
<evidence type="ECO:0000313" key="1">
    <source>
        <dbReference type="EMBL" id="GAA3932104.1"/>
    </source>
</evidence>
<gene>
    <name evidence="1" type="ORF">GCM10022406_16320</name>
</gene>
<proteinExistence type="predicted"/>
<organism evidence="1 2">
    <name type="scientific">Hymenobacter algoricola</name>
    <dbReference type="NCBI Taxonomy" id="486267"/>
    <lineage>
        <taxon>Bacteria</taxon>
        <taxon>Pseudomonadati</taxon>
        <taxon>Bacteroidota</taxon>
        <taxon>Cytophagia</taxon>
        <taxon>Cytophagales</taxon>
        <taxon>Hymenobacteraceae</taxon>
        <taxon>Hymenobacter</taxon>
    </lineage>
</organism>
<sequence length="46" mass="5294">MQGKDSQRGIKPMPCQLMDYFQIGSCRTRYKILRFAGVEIPEKATT</sequence>
<name>A0ABP7N0Q1_9BACT</name>
<dbReference type="EMBL" id="BAABDH010000027">
    <property type="protein sequence ID" value="GAA3932104.1"/>
    <property type="molecule type" value="Genomic_DNA"/>
</dbReference>
<keyword evidence="2" id="KW-1185">Reference proteome</keyword>
<protein>
    <recommendedName>
        <fullName evidence="3">Transcriptional regulator</fullName>
    </recommendedName>
</protein>
<evidence type="ECO:0000313" key="2">
    <source>
        <dbReference type="Proteomes" id="UP001499909"/>
    </source>
</evidence>